<dbReference type="EMBL" id="RSCD01000015">
    <property type="protein sequence ID" value="RSH89058.1"/>
    <property type="molecule type" value="Genomic_DNA"/>
</dbReference>
<dbReference type="InterPro" id="IPR051838">
    <property type="entry name" value="ARTD_PARP"/>
</dbReference>
<keyword evidence="4" id="KW-0520">NAD</keyword>
<keyword evidence="8" id="KW-1185">Reference proteome</keyword>
<dbReference type="SUPFAM" id="SSF56399">
    <property type="entry name" value="ADP-ribosylation"/>
    <property type="match status" value="1"/>
</dbReference>
<dbReference type="PANTHER" id="PTHR21328">
    <property type="entry name" value="POLY ADP-RIBOSE POLYMERASE FAMILY, MEMBER PARP"/>
    <property type="match status" value="1"/>
</dbReference>
<feature type="domain" description="UBC core" evidence="6">
    <location>
        <begin position="736"/>
        <end position="903"/>
    </location>
</feature>
<comment type="caution">
    <text evidence="7">The sequence shown here is derived from an EMBL/GenBank/DDBJ whole genome shotgun (WGS) entry which is preliminary data.</text>
</comment>
<protein>
    <recommendedName>
        <fullName evidence="6">UBC core domain-containing protein</fullName>
    </recommendedName>
</protein>
<dbReference type="Gene3D" id="3.10.110.10">
    <property type="entry name" value="Ubiquitin Conjugating Enzyme"/>
    <property type="match status" value="1"/>
</dbReference>
<dbReference type="OrthoDB" id="109543at2759"/>
<keyword evidence="2" id="KW-0808">Transferase</keyword>
<sequence>MPTRQKRASDGDASSSTSPTKRITRSSIKAAASSYSYPAPSGSGSCSRSPVADSPAKMVDSQSEVHAALYSDFDIPIEDLAAHIAVAEALETTRPVPAPSSPPPSPPTEVRRGRKGWKADVQGCMRRWGKRGVVQGYAGIEATIEREWWICCELTYETVEGTSGPLSLQIVFDELQTYPSSYTLLLFADEEVSLRTQRVFERFSSVYDLSTKAVVQRIVSALQGDDDMNGDKPSSDEIASIVRGKSEGFYLSAPLLHHLKLFPRAYQLRTAYSVDWATADRIGLCEHKSREVFTDGVYPVSSVVETRDPVALGFENNLELCAFHWVLRRFVDATKYCLNCGLEVALPSHRPYVCDKPLCLYGFMSLGLGPSVEHVIKTQPGVVDLLLSFAYSAASSMTRMDLPLELNIETPDDKLLDDTPEVDRRPAILRLIEKLPKVSEIKAALESGTPLREIDAPAGSIGVLRWVVGSCRAYLKEAKPGEGVLNSMANALYANTYGSYGSNVTASAVRQFTFVVGSPEQETNFKKEIETAQSTHENCKAYPTILAFHGSAAERWHNILRLGLNFDEMANGRSYGDGVYFAPDAETSMGTYARGNTAVRPNADFPVVKATALVELVNVPNTFVRSNPYYVVANTKQIKPFLLLVHGTGDPAPQATVHGSLFQHDPGLALKSRFGGQLIQLKMPDKLKKKKFVDKEEDDEGDAKIYAASTIKFTPSDKTRLNRLQLMPPSQSTSVSATRALGKEFKELVRLQDQGELPFHLDPDGASLYCWMLELFEFPEFKLKEDMARHGVRSIIAELRFPATFPHSPPFMRVLHPRFLPFAQGGGGNITAGGSICNEILTATGWNPAFCVEAIVRDIMTNMTEAIPPARLDSRSWDTPYTPHEAVEAYKRVAMQHGWAVPKGFDMMSRYFGSAMGDRRKEGRREAGKEGGREGGRQGRREAGRVGENDQIVVKVPQHPAPTLSSSFIRPLVPHLSLHIPLRFSLPLRRFLLPSAACPMSTHLLQSALHLALQCPASLSLSPSLPPLLSSQSLTWLLIFHSLSLPRLPVRVPSLCIPPSSSHSPHPRRATR</sequence>
<feature type="region of interest" description="Disordered" evidence="5">
    <location>
        <begin position="93"/>
        <end position="117"/>
    </location>
</feature>
<organism evidence="7 8">
    <name type="scientific">Saitozyma podzolica</name>
    <dbReference type="NCBI Taxonomy" id="1890683"/>
    <lineage>
        <taxon>Eukaryota</taxon>
        <taxon>Fungi</taxon>
        <taxon>Dikarya</taxon>
        <taxon>Basidiomycota</taxon>
        <taxon>Agaricomycotina</taxon>
        <taxon>Tremellomycetes</taxon>
        <taxon>Tremellales</taxon>
        <taxon>Trimorphomycetaceae</taxon>
        <taxon>Saitozyma</taxon>
    </lineage>
</organism>
<evidence type="ECO:0000256" key="5">
    <source>
        <dbReference type="SAM" id="MobiDB-lite"/>
    </source>
</evidence>
<dbReference type="InterPro" id="IPR016135">
    <property type="entry name" value="UBQ-conjugating_enzyme/RWD"/>
</dbReference>
<dbReference type="GO" id="GO:0016779">
    <property type="term" value="F:nucleotidyltransferase activity"/>
    <property type="evidence" value="ECO:0007669"/>
    <property type="project" value="UniProtKB-KW"/>
</dbReference>
<evidence type="ECO:0000313" key="7">
    <source>
        <dbReference type="EMBL" id="RSH89058.1"/>
    </source>
</evidence>
<evidence type="ECO:0000313" key="8">
    <source>
        <dbReference type="Proteomes" id="UP000279259"/>
    </source>
</evidence>
<accession>A0A427YD86</accession>
<evidence type="ECO:0000256" key="3">
    <source>
        <dbReference type="ARBA" id="ARBA00022695"/>
    </source>
</evidence>
<feature type="region of interest" description="Disordered" evidence="5">
    <location>
        <begin position="1"/>
        <end position="61"/>
    </location>
</feature>
<evidence type="ECO:0000259" key="6">
    <source>
        <dbReference type="PROSITE" id="PS50127"/>
    </source>
</evidence>
<feature type="compositionally biased region" description="Basic and acidic residues" evidence="5">
    <location>
        <begin position="917"/>
        <end position="948"/>
    </location>
</feature>
<feature type="region of interest" description="Disordered" evidence="5">
    <location>
        <begin position="917"/>
        <end position="949"/>
    </location>
</feature>
<dbReference type="Proteomes" id="UP000279259">
    <property type="component" value="Unassembled WGS sequence"/>
</dbReference>
<dbReference type="STRING" id="1890683.A0A427YD86"/>
<dbReference type="AlphaFoldDB" id="A0A427YD86"/>
<feature type="compositionally biased region" description="Polar residues" evidence="5">
    <location>
        <begin position="12"/>
        <end position="21"/>
    </location>
</feature>
<dbReference type="PROSITE" id="PS50127">
    <property type="entry name" value="UBC_2"/>
    <property type="match status" value="1"/>
</dbReference>
<dbReference type="CDD" id="cd23802">
    <property type="entry name" value="UBCc_UBE2Q"/>
    <property type="match status" value="1"/>
</dbReference>
<dbReference type="GO" id="GO:0003950">
    <property type="term" value="F:NAD+ poly-ADP-ribosyltransferase activity"/>
    <property type="evidence" value="ECO:0007669"/>
    <property type="project" value="InterPro"/>
</dbReference>
<dbReference type="InterPro" id="IPR000608">
    <property type="entry name" value="UBC"/>
</dbReference>
<evidence type="ECO:0000256" key="2">
    <source>
        <dbReference type="ARBA" id="ARBA00022679"/>
    </source>
</evidence>
<dbReference type="SUPFAM" id="SSF54495">
    <property type="entry name" value="UBC-like"/>
    <property type="match status" value="1"/>
</dbReference>
<feature type="compositionally biased region" description="Pro residues" evidence="5">
    <location>
        <begin position="96"/>
        <end position="107"/>
    </location>
</feature>
<evidence type="ECO:0000256" key="1">
    <source>
        <dbReference type="ARBA" id="ARBA00022676"/>
    </source>
</evidence>
<dbReference type="Gene3D" id="3.90.228.10">
    <property type="match status" value="1"/>
</dbReference>
<name>A0A427YD86_9TREE</name>
<dbReference type="Pfam" id="PF00644">
    <property type="entry name" value="PARP"/>
    <property type="match status" value="1"/>
</dbReference>
<keyword evidence="3" id="KW-0548">Nucleotidyltransferase</keyword>
<gene>
    <name evidence="7" type="ORF">EHS25_002724</name>
</gene>
<evidence type="ECO:0000256" key="4">
    <source>
        <dbReference type="ARBA" id="ARBA00023027"/>
    </source>
</evidence>
<dbReference type="InterPro" id="IPR012317">
    <property type="entry name" value="Poly(ADP-ribose)pol_cat_dom"/>
</dbReference>
<feature type="compositionally biased region" description="Low complexity" evidence="5">
    <location>
        <begin position="26"/>
        <end position="47"/>
    </location>
</feature>
<reference evidence="7 8" key="1">
    <citation type="submission" date="2018-11" db="EMBL/GenBank/DDBJ databases">
        <title>Genome sequence of Saitozyma podzolica DSM 27192.</title>
        <authorList>
            <person name="Aliyu H."/>
            <person name="Gorte O."/>
            <person name="Ochsenreither K."/>
        </authorList>
    </citation>
    <scope>NUCLEOTIDE SEQUENCE [LARGE SCALE GENOMIC DNA]</scope>
    <source>
        <strain evidence="7 8">DSM 27192</strain>
    </source>
</reference>
<proteinExistence type="predicted"/>
<keyword evidence="1" id="KW-0328">Glycosyltransferase</keyword>